<evidence type="ECO:0000259" key="2">
    <source>
        <dbReference type="Pfam" id="PF11887"/>
    </source>
</evidence>
<dbReference type="InterPro" id="IPR052336">
    <property type="entry name" value="MlaD_Phospholipid_Transporter"/>
</dbReference>
<dbReference type="PANTHER" id="PTHR33371">
    <property type="entry name" value="INTERMEMBRANE PHOSPHOLIPID TRANSPORT SYSTEM BINDING PROTEIN MLAD-RELATED"/>
    <property type="match status" value="1"/>
</dbReference>
<dbReference type="RefSeq" id="WP_143911166.1">
    <property type="nucleotide sequence ID" value="NZ_VLNT01000001.1"/>
</dbReference>
<dbReference type="InterPro" id="IPR003399">
    <property type="entry name" value="Mce/MlaD"/>
</dbReference>
<dbReference type="PANTHER" id="PTHR33371:SF4">
    <property type="entry name" value="INTERMEMBRANE PHOSPHOLIPID TRANSPORT SYSTEM BINDING PROTEIN MLAD"/>
    <property type="match status" value="1"/>
</dbReference>
<gene>
    <name evidence="3" type="ORF">FNM00_01075</name>
</gene>
<dbReference type="InterPro" id="IPR005693">
    <property type="entry name" value="Mce"/>
</dbReference>
<evidence type="ECO:0000313" key="3">
    <source>
        <dbReference type="EMBL" id="TSD68218.1"/>
    </source>
</evidence>
<dbReference type="EMBL" id="VLNT01000001">
    <property type="protein sequence ID" value="TSD68218.1"/>
    <property type="molecule type" value="Genomic_DNA"/>
</dbReference>
<reference evidence="3 4" key="1">
    <citation type="submission" date="2019-07" db="EMBL/GenBank/DDBJ databases">
        <authorList>
            <person name="Zhao L.H."/>
        </authorList>
    </citation>
    <scope>NUCLEOTIDE SEQUENCE [LARGE SCALE GENOMIC DNA]</scope>
    <source>
        <strain evidence="3 4">Co35</strain>
    </source>
</reference>
<proteinExistence type="predicted"/>
<accession>A0A554SPF9</accession>
<feature type="domain" description="Mammalian cell entry C-terminal" evidence="2">
    <location>
        <begin position="113"/>
        <end position="289"/>
    </location>
</feature>
<dbReference type="NCBIfam" id="TIGR00996">
    <property type="entry name" value="Mtu_fam_mce"/>
    <property type="match status" value="1"/>
</dbReference>
<evidence type="ECO:0000313" key="4">
    <source>
        <dbReference type="Proteomes" id="UP000316988"/>
    </source>
</evidence>
<sequence>MSSVLKQTVALVVVLALVVGAWLGFRWLSERQATQFDALFESSIGLYPGSDVQMLGVAVGKVTDVEPDGDQVRVSMRLDGDYAASADTEAVIIAPTLVSDRFVQLTQPHESGPELESGTTITETAVPVEIDQMYESLEDIGTQLGPDGANKNGALADLLTVFAENLDGQGADLNQMIEEFGKMTGTLSATDEDLFATIANFKEFNDMLVENDRTLATANTQLATVADFLAEDRQDMQSAIANLGQALGILDDFIRDNRDNLQTSVENLIGPTQVLVNQKQALEESVRTIPLVLQNFLNAYEPGSNTLHGRGNLNELTVWSNSGLAAQTSEQAPLTLFSELEDGQ</sequence>
<protein>
    <submittedName>
        <fullName evidence="3">MCE family protein</fullName>
    </submittedName>
</protein>
<name>A0A554SPF9_9ACTN</name>
<evidence type="ECO:0000259" key="1">
    <source>
        <dbReference type="Pfam" id="PF02470"/>
    </source>
</evidence>
<organism evidence="3 4">
    <name type="scientific">Aeromicrobium piscarium</name>
    <dbReference type="NCBI Taxonomy" id="2590901"/>
    <lineage>
        <taxon>Bacteria</taxon>
        <taxon>Bacillati</taxon>
        <taxon>Actinomycetota</taxon>
        <taxon>Actinomycetes</taxon>
        <taxon>Propionibacteriales</taxon>
        <taxon>Nocardioidaceae</taxon>
        <taxon>Aeromicrobium</taxon>
    </lineage>
</organism>
<dbReference type="OrthoDB" id="4516955at2"/>
<dbReference type="AlphaFoldDB" id="A0A554SPF9"/>
<dbReference type="InterPro" id="IPR024516">
    <property type="entry name" value="Mce_C"/>
</dbReference>
<keyword evidence="4" id="KW-1185">Reference proteome</keyword>
<dbReference type="GO" id="GO:0005576">
    <property type="term" value="C:extracellular region"/>
    <property type="evidence" value="ECO:0007669"/>
    <property type="project" value="TreeGrafter"/>
</dbReference>
<dbReference type="Pfam" id="PF11887">
    <property type="entry name" value="Mce4_CUP1"/>
    <property type="match status" value="1"/>
</dbReference>
<dbReference type="Proteomes" id="UP000316988">
    <property type="component" value="Unassembled WGS sequence"/>
</dbReference>
<dbReference type="Pfam" id="PF02470">
    <property type="entry name" value="MlaD"/>
    <property type="match status" value="1"/>
</dbReference>
<comment type="caution">
    <text evidence="3">The sequence shown here is derived from an EMBL/GenBank/DDBJ whole genome shotgun (WGS) entry which is preliminary data.</text>
</comment>
<feature type="domain" description="Mce/MlaD" evidence="1">
    <location>
        <begin position="35"/>
        <end position="107"/>
    </location>
</feature>